<evidence type="ECO:0000313" key="5">
    <source>
        <dbReference type="EMBL" id="KAJ3224300.1"/>
    </source>
</evidence>
<dbReference type="PANTHER" id="PTHR15954:SF4">
    <property type="entry name" value="VACUOLAR PROTEIN SORTING-ASSOCIATED PROTEIN 51 HOMOLOG"/>
    <property type="match status" value="1"/>
</dbReference>
<dbReference type="GO" id="GO:0032456">
    <property type="term" value="P:endocytic recycling"/>
    <property type="evidence" value="ECO:0007669"/>
    <property type="project" value="TreeGrafter"/>
</dbReference>
<dbReference type="GO" id="GO:0007030">
    <property type="term" value="P:Golgi organization"/>
    <property type="evidence" value="ECO:0007669"/>
    <property type="project" value="UniProtKB-UniRule"/>
</dbReference>
<evidence type="ECO:0000256" key="1">
    <source>
        <dbReference type="ARBA" id="ARBA00006080"/>
    </source>
</evidence>
<keyword evidence="2" id="KW-0653">Protein transport</keyword>
<accession>A0AAD5U4S2</accession>
<dbReference type="AlphaFoldDB" id="A0AAD5U4S2"/>
<comment type="subunit">
    <text evidence="2">Component of the Golgi-associated retrograde protein (GARP) complex.</text>
</comment>
<feature type="region of interest" description="Disordered" evidence="4">
    <location>
        <begin position="19"/>
        <end position="38"/>
    </location>
</feature>
<dbReference type="GO" id="GO:0042147">
    <property type="term" value="P:retrograde transport, endosome to Golgi"/>
    <property type="evidence" value="ECO:0007669"/>
    <property type="project" value="UniProtKB-UniRule"/>
</dbReference>
<keyword evidence="2" id="KW-0333">Golgi apparatus</keyword>
<dbReference type="GO" id="GO:1990745">
    <property type="term" value="C:EARP complex"/>
    <property type="evidence" value="ECO:0007669"/>
    <property type="project" value="TreeGrafter"/>
</dbReference>
<dbReference type="InterPro" id="IPR014812">
    <property type="entry name" value="Vps51"/>
</dbReference>
<dbReference type="GO" id="GO:0015031">
    <property type="term" value="P:protein transport"/>
    <property type="evidence" value="ECO:0007669"/>
    <property type="project" value="UniProtKB-UniRule"/>
</dbReference>
<gene>
    <name evidence="5" type="ORF">HK099_008623</name>
</gene>
<proteinExistence type="inferred from homology"/>
<comment type="similarity">
    <text evidence="1 2">Belongs to the VPS51 family.</text>
</comment>
<keyword evidence="6" id="KW-1185">Reference proteome</keyword>
<comment type="function">
    <text evidence="2">Acts as component of the GARP complex that is involved in retrograde transport from early and late endosomes to the trans-Golgi network (TGN).</text>
</comment>
<keyword evidence="3" id="KW-0175">Coiled coil</keyword>
<dbReference type="GO" id="GO:0048193">
    <property type="term" value="P:Golgi vesicle transport"/>
    <property type="evidence" value="ECO:0007669"/>
    <property type="project" value="TreeGrafter"/>
</dbReference>
<keyword evidence="2" id="KW-0813">Transport</keyword>
<protein>
    <recommendedName>
        <fullName evidence="2">Vacuolar protein sorting-associated protein 51 homolog</fullName>
    </recommendedName>
</protein>
<dbReference type="Pfam" id="PF08700">
    <property type="entry name" value="VPS51_Exo84_N"/>
    <property type="match status" value="1"/>
</dbReference>
<keyword evidence="2" id="KW-0445">Lipid transport</keyword>
<comment type="subcellular location">
    <subcellularLocation>
        <location evidence="2">Golgi apparatus</location>
        <location evidence="2">trans-Golgi network</location>
    </subcellularLocation>
</comment>
<sequence length="792" mass="92335">MSEDLQPRKKRNLLKEYYGLKESTPQTEESATAFDSRRPDPLDLDIPAFNSELYLNKYLYEVGLSDLIRRDNDLVTEIKELDGDMKTLVYENYSKFISATDTIKKMKDNVENMEEKVQRLTATVDKISHGSHQINKQLFDKKNKIHQLSGVHQLLKKLNFVFELPNQLQKCLNSKDYDQAVRYYSKTRQLLNHYGHLHIFKKICDESQEIMKNVTKKVYENLNKEKATLQEVAVSINLLIGLDAKTANELADMFISLVEPKYILIINECKKIMKITNIKDFETEIEAKIDAADSSVFQIEKEENPEVKLIVSKLNYLNKNLIRNLCEFVNNFENFFISNHTIYSNMENSKRESNHSTENVTSNHDSLESLELQQTVIAPFARNISDHEKERNKALLFNFVENKLVSYFEIIEQLLQLPKYENVESEMEVVEQKNLIELVEELCLFIQDSLVKQSLPIFLNFSKNDNDSLEENDVAFQIKSGLKKFWLSLFQELEESFSVRSSKQNPIKALILSRLTLEFSNSVVEFTYNSFYQKIYGKNEAKNEENNIDLNVKPLQRRASNIKPSSNITKNLNINKFSKNEFSNIPVDNLFIIQGREVCLHAKIVAQIETDFENINIKQDYDIADLDPSLEEKEEELSPIWYDFYYTLKSLDKVLENIYPDDGTLKGKDGGKKIKNNSTSPKKNNKNMFNDNDQFDMLLSGIDRLFAEKVEYFTNIETTRGSILTCIIKISLKCLIEEIRSLTIFRYRINQKIKSDVNHLKQNIFKYSIDDKTLHFLLDEVITYSHSRTVII</sequence>
<dbReference type="Proteomes" id="UP001211065">
    <property type="component" value="Unassembled WGS sequence"/>
</dbReference>
<organism evidence="5 6">
    <name type="scientific">Clydaea vesicula</name>
    <dbReference type="NCBI Taxonomy" id="447962"/>
    <lineage>
        <taxon>Eukaryota</taxon>
        <taxon>Fungi</taxon>
        <taxon>Fungi incertae sedis</taxon>
        <taxon>Chytridiomycota</taxon>
        <taxon>Chytridiomycota incertae sedis</taxon>
        <taxon>Chytridiomycetes</taxon>
        <taxon>Lobulomycetales</taxon>
        <taxon>Lobulomycetaceae</taxon>
        <taxon>Clydaea</taxon>
    </lineage>
</organism>
<evidence type="ECO:0000256" key="2">
    <source>
        <dbReference type="RuleBase" id="RU368010"/>
    </source>
</evidence>
<dbReference type="PANTHER" id="PTHR15954">
    <property type="entry name" value="VACUOLAR PROTEIN SORTING-ASSOCIATED PROTEIN 51 HOMOLOG"/>
    <property type="match status" value="1"/>
</dbReference>
<dbReference type="EMBL" id="JADGJW010000097">
    <property type="protein sequence ID" value="KAJ3224300.1"/>
    <property type="molecule type" value="Genomic_DNA"/>
</dbReference>
<name>A0AAD5U4S2_9FUNG</name>
<reference evidence="5" key="1">
    <citation type="submission" date="2020-05" db="EMBL/GenBank/DDBJ databases">
        <title>Phylogenomic resolution of chytrid fungi.</title>
        <authorList>
            <person name="Stajich J.E."/>
            <person name="Amses K."/>
            <person name="Simmons R."/>
            <person name="Seto K."/>
            <person name="Myers J."/>
            <person name="Bonds A."/>
            <person name="Quandt C.A."/>
            <person name="Barry K."/>
            <person name="Liu P."/>
            <person name="Grigoriev I."/>
            <person name="Longcore J.E."/>
            <person name="James T.Y."/>
        </authorList>
    </citation>
    <scope>NUCLEOTIDE SEQUENCE</scope>
    <source>
        <strain evidence="5">JEL0476</strain>
    </source>
</reference>
<feature type="coiled-coil region" evidence="3">
    <location>
        <begin position="96"/>
        <end position="130"/>
    </location>
</feature>
<evidence type="ECO:0000256" key="3">
    <source>
        <dbReference type="SAM" id="Coils"/>
    </source>
</evidence>
<dbReference type="GO" id="GO:0000938">
    <property type="term" value="C:GARP complex"/>
    <property type="evidence" value="ECO:0007669"/>
    <property type="project" value="UniProtKB-UniRule"/>
</dbReference>
<evidence type="ECO:0000256" key="4">
    <source>
        <dbReference type="SAM" id="MobiDB-lite"/>
    </source>
</evidence>
<evidence type="ECO:0000313" key="6">
    <source>
        <dbReference type="Proteomes" id="UP001211065"/>
    </source>
</evidence>
<dbReference type="GO" id="GO:0005829">
    <property type="term" value="C:cytosol"/>
    <property type="evidence" value="ECO:0007669"/>
    <property type="project" value="GOC"/>
</dbReference>
<dbReference type="GO" id="GO:0016020">
    <property type="term" value="C:membrane"/>
    <property type="evidence" value="ECO:0007669"/>
    <property type="project" value="TreeGrafter"/>
</dbReference>
<comment type="caution">
    <text evidence="5">The sequence shown here is derived from an EMBL/GenBank/DDBJ whole genome shotgun (WGS) entry which is preliminary data.</text>
</comment>
<dbReference type="GO" id="GO:0006869">
    <property type="term" value="P:lipid transport"/>
    <property type="evidence" value="ECO:0007669"/>
    <property type="project" value="UniProtKB-UniRule"/>
</dbReference>